<gene>
    <name evidence="3" type="ORF">KJE03_25270</name>
</gene>
<keyword evidence="4" id="KW-1185">Reference proteome</keyword>
<dbReference type="EMBL" id="JAHCRT010000055">
    <property type="protein sequence ID" value="MDQ9296709.1"/>
    <property type="molecule type" value="Genomic_DNA"/>
</dbReference>
<comment type="caution">
    <text evidence="3">The sequence shown here is derived from an EMBL/GenBank/DDBJ whole genome shotgun (WGS) entry which is preliminary data.</text>
</comment>
<evidence type="ECO:0000313" key="4">
    <source>
        <dbReference type="Proteomes" id="UP001235723"/>
    </source>
</evidence>
<keyword evidence="2" id="KW-0812">Transmembrane</keyword>
<organism evidence="3 4">
    <name type="scientific">Escherichia marmotae</name>
    <dbReference type="NCBI Taxonomy" id="1499973"/>
    <lineage>
        <taxon>Bacteria</taxon>
        <taxon>Pseudomonadati</taxon>
        <taxon>Pseudomonadota</taxon>
        <taxon>Gammaproteobacteria</taxon>
        <taxon>Enterobacterales</taxon>
        <taxon>Enterobacteriaceae</taxon>
        <taxon>Escherichia</taxon>
    </lineage>
</organism>
<proteinExistence type="predicted"/>
<keyword evidence="2" id="KW-1133">Transmembrane helix</keyword>
<reference evidence="3 4" key="1">
    <citation type="submission" date="2021-05" db="EMBL/GenBank/DDBJ databases">
        <title>Genome sequence of E. marmotae isolates.</title>
        <authorList>
            <person name="Binsker U."/>
            <person name="Hammerl J.A."/>
        </authorList>
    </citation>
    <scope>NUCLEOTIDE SEQUENCE [LARGE SCALE GENOMIC DNA]</scope>
    <source>
        <strain evidence="3 4">21-MO00586</strain>
    </source>
</reference>
<dbReference type="Proteomes" id="UP001235723">
    <property type="component" value="Unassembled WGS sequence"/>
</dbReference>
<accession>A0ABU1CA37</accession>
<sequence length="112" mass="12547">MDSREDIPPDESSEGTRKPRDYTDALQYQDVEDRTANRELRQRFAEKAYKVAKYGLYWWAVVLLLSAVGKITGVEVFSDNVLIAVTSASTLNLFAAFLGVIRGLFPSRGGKE</sequence>
<feature type="region of interest" description="Disordered" evidence="1">
    <location>
        <begin position="1"/>
        <end position="28"/>
    </location>
</feature>
<keyword evidence="2" id="KW-0472">Membrane</keyword>
<protein>
    <submittedName>
        <fullName evidence="3">Uncharacterized protein</fullName>
    </submittedName>
</protein>
<feature type="transmembrane region" description="Helical" evidence="2">
    <location>
        <begin position="51"/>
        <end position="69"/>
    </location>
</feature>
<evidence type="ECO:0000256" key="1">
    <source>
        <dbReference type="SAM" id="MobiDB-lite"/>
    </source>
</evidence>
<feature type="compositionally biased region" description="Basic and acidic residues" evidence="1">
    <location>
        <begin position="14"/>
        <end position="23"/>
    </location>
</feature>
<evidence type="ECO:0000256" key="2">
    <source>
        <dbReference type="SAM" id="Phobius"/>
    </source>
</evidence>
<evidence type="ECO:0000313" key="3">
    <source>
        <dbReference type="EMBL" id="MDQ9296709.1"/>
    </source>
</evidence>
<name>A0ABU1CA37_9ESCH</name>
<feature type="transmembrane region" description="Helical" evidence="2">
    <location>
        <begin position="81"/>
        <end position="105"/>
    </location>
</feature>